<gene>
    <name evidence="15" type="primary">dnaJ2</name>
    <name evidence="11" type="synonym">dnaJ</name>
    <name evidence="15" type="ORF">CTKZ_08080</name>
</gene>
<feature type="binding site" evidence="11">
    <location>
        <position position="143"/>
    </location>
    <ligand>
        <name>Zn(2+)</name>
        <dbReference type="ChEBI" id="CHEBI:29105"/>
        <label>1</label>
    </ligand>
</feature>
<dbReference type="Gene3D" id="2.60.260.20">
    <property type="entry name" value="Urease metallochaperone UreE, N-terminal domain"/>
    <property type="match status" value="2"/>
</dbReference>
<dbReference type="SUPFAM" id="SSF57938">
    <property type="entry name" value="DnaJ/Hsp40 cysteine-rich domain"/>
    <property type="match status" value="1"/>
</dbReference>
<comment type="similarity">
    <text evidence="9 11">Belongs to the DnaJ family.</text>
</comment>
<dbReference type="InterPro" id="IPR001623">
    <property type="entry name" value="DnaJ_domain"/>
</dbReference>
<dbReference type="SUPFAM" id="SSF46565">
    <property type="entry name" value="Chaperone J-domain"/>
    <property type="match status" value="1"/>
</dbReference>
<evidence type="ECO:0000259" key="14">
    <source>
        <dbReference type="PROSITE" id="PS51188"/>
    </source>
</evidence>
<feature type="binding site" evidence="11">
    <location>
        <position position="160"/>
    </location>
    <ligand>
        <name>Zn(2+)</name>
        <dbReference type="ChEBI" id="CHEBI:29105"/>
        <label>2</label>
    </ligand>
</feature>
<dbReference type="Pfam" id="PF00684">
    <property type="entry name" value="DnaJ_CXXCXGXG"/>
    <property type="match status" value="1"/>
</dbReference>
<organism evidence="15 16">
    <name type="scientific">Cellulomonas algicola</name>
    <dbReference type="NCBI Taxonomy" id="2071633"/>
    <lineage>
        <taxon>Bacteria</taxon>
        <taxon>Bacillati</taxon>
        <taxon>Actinomycetota</taxon>
        <taxon>Actinomycetes</taxon>
        <taxon>Micrococcales</taxon>
        <taxon>Cellulomonadaceae</taxon>
        <taxon>Cellulomonas</taxon>
    </lineage>
</organism>
<dbReference type="CDD" id="cd06257">
    <property type="entry name" value="DnaJ"/>
    <property type="match status" value="1"/>
</dbReference>
<evidence type="ECO:0000313" key="16">
    <source>
        <dbReference type="Proteomes" id="UP000288246"/>
    </source>
</evidence>
<dbReference type="InterPro" id="IPR012724">
    <property type="entry name" value="DnaJ"/>
</dbReference>
<dbReference type="Pfam" id="PF00226">
    <property type="entry name" value="DnaJ"/>
    <property type="match status" value="1"/>
</dbReference>
<dbReference type="CDD" id="cd10719">
    <property type="entry name" value="DnaJ_zf"/>
    <property type="match status" value="1"/>
</dbReference>
<dbReference type="PANTHER" id="PTHR43096:SF48">
    <property type="entry name" value="CHAPERONE PROTEIN DNAJ"/>
    <property type="match status" value="1"/>
</dbReference>
<dbReference type="FunFam" id="2.60.260.20:FF:000005">
    <property type="entry name" value="Chaperone protein dnaJ 1, mitochondrial"/>
    <property type="match status" value="1"/>
</dbReference>
<dbReference type="OrthoDB" id="9779889at2"/>
<dbReference type="Pfam" id="PF01556">
    <property type="entry name" value="DnaJ_C"/>
    <property type="match status" value="1"/>
</dbReference>
<keyword evidence="5 11" id="KW-0863">Zinc-finger</keyword>
<dbReference type="NCBIfam" id="NF010871">
    <property type="entry name" value="PRK14278.1"/>
    <property type="match status" value="1"/>
</dbReference>
<proteinExistence type="inferred from homology"/>
<evidence type="ECO:0000256" key="11">
    <source>
        <dbReference type="HAMAP-Rule" id="MF_01152"/>
    </source>
</evidence>
<dbReference type="InterPro" id="IPR001305">
    <property type="entry name" value="HSP_DnaJ_Cys-rich_dom"/>
</dbReference>
<dbReference type="GO" id="GO:0042026">
    <property type="term" value="P:protein refolding"/>
    <property type="evidence" value="ECO:0007669"/>
    <property type="project" value="TreeGrafter"/>
</dbReference>
<dbReference type="GO" id="GO:0005524">
    <property type="term" value="F:ATP binding"/>
    <property type="evidence" value="ECO:0007669"/>
    <property type="project" value="InterPro"/>
</dbReference>
<dbReference type="InterPro" id="IPR036869">
    <property type="entry name" value="J_dom_sf"/>
</dbReference>
<dbReference type="PANTHER" id="PTHR43096">
    <property type="entry name" value="DNAJ HOMOLOG 1, MITOCHONDRIAL-RELATED"/>
    <property type="match status" value="1"/>
</dbReference>
<sequence length="375" mass="39901">MTDYYEILGVPRDASPEQIKKAYRKLAREHHPDVAGSDSASEERFKDVSRAYDVLSNPEKRRAYDLGADPASPGGGMGGGFGFQDIFETFFGAAAGAGAQRGPIPRARRGQDALVRLDLDLTEVTFGAHKEVPVDTAVLCPTCGGSCCRPGTSPRTCEVCHGRGSVQRVARSFLGQVMTTQPCAACHGFGTVIPEPCPECSGEGRVRSRRTLGVDVPAGVDTGTRIKLTGQGEVGPGGGPAGDVYLEVHERKHDTFVRRGDDLHATLQVPMTAAALGTTLQLDTLDGEREVDLRPGTQPAQVVTLKGLGVGHLHAGGRGDLHVHVEVQVPTALDDEQVELLRRLAVLRGEERPESRLASASSGVFAKLRDKLSGR</sequence>
<accession>A0A401UX27</accession>
<dbReference type="InterPro" id="IPR036410">
    <property type="entry name" value="HSP_DnaJ_Cys-rich_dom_sf"/>
</dbReference>
<dbReference type="InterPro" id="IPR008971">
    <property type="entry name" value="HSP40/DnaJ_pept-bd"/>
</dbReference>
<keyword evidence="3 11" id="KW-0479">Metal-binding</keyword>
<keyword evidence="1 11" id="KW-0963">Cytoplasm</keyword>
<evidence type="ECO:0000256" key="5">
    <source>
        <dbReference type="ARBA" id="ARBA00022771"/>
    </source>
</evidence>
<keyword evidence="16" id="KW-1185">Reference proteome</keyword>
<comment type="domain">
    <text evidence="11">The J domain is necessary and sufficient to stimulate DnaK ATPase activity. Zinc center 1 plays an important role in the autonomous, DnaK-independent chaperone activity of DnaJ. Zinc center 2 is essential for interaction with DnaK and for DnaJ activity.</text>
</comment>
<dbReference type="InterPro" id="IPR018253">
    <property type="entry name" value="DnaJ_domain_CS"/>
</dbReference>
<dbReference type="PRINTS" id="PR00625">
    <property type="entry name" value="JDOMAIN"/>
</dbReference>
<feature type="binding site" evidence="11">
    <location>
        <position position="200"/>
    </location>
    <ligand>
        <name>Zn(2+)</name>
        <dbReference type="ChEBI" id="CHEBI:29105"/>
        <label>1</label>
    </ligand>
</feature>
<dbReference type="Gene3D" id="1.10.287.110">
    <property type="entry name" value="DnaJ domain"/>
    <property type="match status" value="1"/>
</dbReference>
<comment type="cofactor">
    <cofactor evidence="11">
        <name>Zn(2+)</name>
        <dbReference type="ChEBI" id="CHEBI:29105"/>
    </cofactor>
    <text evidence="11">Binds 2 Zn(2+) ions per monomer.</text>
</comment>
<dbReference type="HAMAP" id="MF_01152">
    <property type="entry name" value="DnaJ"/>
    <property type="match status" value="1"/>
</dbReference>
<evidence type="ECO:0000256" key="9">
    <source>
        <dbReference type="ARBA" id="ARBA00061004"/>
    </source>
</evidence>
<dbReference type="GO" id="GO:0051082">
    <property type="term" value="F:unfolded protein binding"/>
    <property type="evidence" value="ECO:0007669"/>
    <property type="project" value="UniProtKB-UniRule"/>
</dbReference>
<comment type="subunit">
    <text evidence="11">Homodimer.</text>
</comment>
<feature type="binding site" evidence="11">
    <location>
        <position position="183"/>
    </location>
    <ligand>
        <name>Zn(2+)</name>
        <dbReference type="ChEBI" id="CHEBI:29105"/>
        <label>2</label>
    </ligand>
</feature>
<reference evidence="15 16" key="1">
    <citation type="submission" date="2018-11" db="EMBL/GenBank/DDBJ databases">
        <title>Draft genome sequence of Cellulomonas takizawaensis strain TKZ-21.</title>
        <authorList>
            <person name="Yamamura H."/>
            <person name="Hayashi T."/>
            <person name="Hamada M."/>
            <person name="Serisawa Y."/>
            <person name="Matsuyama K."/>
            <person name="Nakagawa Y."/>
            <person name="Otoguro M."/>
            <person name="Yanagida F."/>
            <person name="Hayakawa M."/>
        </authorList>
    </citation>
    <scope>NUCLEOTIDE SEQUENCE [LARGE SCALE GENOMIC DNA]</scope>
    <source>
        <strain evidence="15 16">TKZ-21</strain>
    </source>
</reference>
<evidence type="ECO:0000256" key="4">
    <source>
        <dbReference type="ARBA" id="ARBA00022737"/>
    </source>
</evidence>
<dbReference type="NCBIfam" id="NF008035">
    <property type="entry name" value="PRK10767.1"/>
    <property type="match status" value="1"/>
</dbReference>
<evidence type="ECO:0000256" key="10">
    <source>
        <dbReference type="ARBA" id="ARBA00067609"/>
    </source>
</evidence>
<keyword evidence="8 11" id="KW-0143">Chaperone</keyword>
<dbReference type="EMBL" id="BHYL01000057">
    <property type="protein sequence ID" value="GCD19246.1"/>
    <property type="molecule type" value="Genomic_DNA"/>
</dbReference>
<evidence type="ECO:0000256" key="8">
    <source>
        <dbReference type="ARBA" id="ARBA00023186"/>
    </source>
</evidence>
<dbReference type="GO" id="GO:0008270">
    <property type="term" value="F:zinc ion binding"/>
    <property type="evidence" value="ECO:0007669"/>
    <property type="project" value="UniProtKB-UniRule"/>
</dbReference>
<evidence type="ECO:0000256" key="3">
    <source>
        <dbReference type="ARBA" id="ARBA00022723"/>
    </source>
</evidence>
<keyword evidence="4 11" id="KW-0677">Repeat</keyword>
<evidence type="ECO:0000259" key="13">
    <source>
        <dbReference type="PROSITE" id="PS50076"/>
    </source>
</evidence>
<evidence type="ECO:0000256" key="1">
    <source>
        <dbReference type="ARBA" id="ARBA00022490"/>
    </source>
</evidence>
<dbReference type="Proteomes" id="UP000288246">
    <property type="component" value="Unassembled WGS sequence"/>
</dbReference>
<feature type="zinc finger region" description="CR-type" evidence="12">
    <location>
        <begin position="127"/>
        <end position="209"/>
    </location>
</feature>
<feature type="binding site" evidence="11">
    <location>
        <position position="157"/>
    </location>
    <ligand>
        <name>Zn(2+)</name>
        <dbReference type="ChEBI" id="CHEBI:29105"/>
        <label>2</label>
    </ligand>
</feature>
<feature type="binding site" evidence="11">
    <location>
        <position position="186"/>
    </location>
    <ligand>
        <name>Zn(2+)</name>
        <dbReference type="ChEBI" id="CHEBI:29105"/>
        <label>2</label>
    </ligand>
</feature>
<keyword evidence="7 11" id="KW-0346">Stress response</keyword>
<dbReference type="GO" id="GO:0006260">
    <property type="term" value="P:DNA replication"/>
    <property type="evidence" value="ECO:0007669"/>
    <property type="project" value="UniProtKB-KW"/>
</dbReference>
<dbReference type="InterPro" id="IPR002939">
    <property type="entry name" value="DnaJ_C"/>
</dbReference>
<keyword evidence="2 11" id="KW-0235">DNA replication</keyword>
<evidence type="ECO:0000256" key="12">
    <source>
        <dbReference type="PROSITE-ProRule" id="PRU00546"/>
    </source>
</evidence>
<comment type="caution">
    <text evidence="15">The sequence shown here is derived from an EMBL/GenBank/DDBJ whole genome shotgun (WGS) entry which is preliminary data.</text>
</comment>
<evidence type="ECO:0000256" key="2">
    <source>
        <dbReference type="ARBA" id="ARBA00022705"/>
    </source>
</evidence>
<dbReference type="RefSeq" id="WP_124341785.1">
    <property type="nucleotide sequence ID" value="NZ_BHYL01000057.1"/>
</dbReference>
<evidence type="ECO:0000256" key="6">
    <source>
        <dbReference type="ARBA" id="ARBA00022833"/>
    </source>
</evidence>
<name>A0A401UX27_9CELL</name>
<feature type="binding site" evidence="11">
    <location>
        <position position="197"/>
    </location>
    <ligand>
        <name>Zn(2+)</name>
        <dbReference type="ChEBI" id="CHEBI:29105"/>
        <label>1</label>
    </ligand>
</feature>
<feature type="domain" description="J" evidence="13">
    <location>
        <begin position="3"/>
        <end position="68"/>
    </location>
</feature>
<keyword evidence="6 11" id="KW-0862">Zinc</keyword>
<dbReference type="PROSITE" id="PS51188">
    <property type="entry name" value="ZF_CR"/>
    <property type="match status" value="1"/>
</dbReference>
<dbReference type="SMART" id="SM00271">
    <property type="entry name" value="DnaJ"/>
    <property type="match status" value="1"/>
</dbReference>
<evidence type="ECO:0000313" key="15">
    <source>
        <dbReference type="EMBL" id="GCD19246.1"/>
    </source>
</evidence>
<dbReference type="GO" id="GO:0009408">
    <property type="term" value="P:response to heat"/>
    <property type="evidence" value="ECO:0007669"/>
    <property type="project" value="InterPro"/>
</dbReference>
<comment type="function">
    <text evidence="11">Participates actively in the response to hyperosmotic and heat shock by preventing the aggregation of stress-denatured proteins and by disaggregating proteins, also in an autonomous, DnaK-independent fashion. Unfolded proteins bind initially to DnaJ; upon interaction with the DnaJ-bound protein, DnaK hydrolyzes its bound ATP, resulting in the formation of a stable complex. GrpE releases ADP from DnaK; ATP binding to DnaK triggers the release of the substrate protein, thus completing the reaction cycle. Several rounds of ATP-dependent interactions between DnaJ, DnaK and GrpE are required for fully efficient folding. Also involved, together with DnaK and GrpE, in the DNA replication of plasmids through activation of initiation proteins.</text>
</comment>
<feature type="domain" description="CR-type" evidence="14">
    <location>
        <begin position="127"/>
        <end position="209"/>
    </location>
</feature>
<dbReference type="AlphaFoldDB" id="A0A401UX27"/>
<dbReference type="PROSITE" id="PS00636">
    <property type="entry name" value="DNAJ_1"/>
    <property type="match status" value="1"/>
</dbReference>
<dbReference type="SUPFAM" id="SSF49493">
    <property type="entry name" value="HSP40/DnaJ peptide-binding domain"/>
    <property type="match status" value="2"/>
</dbReference>
<comment type="subcellular location">
    <subcellularLocation>
        <location evidence="11">Cytoplasm</location>
    </subcellularLocation>
</comment>
<dbReference type="FunFam" id="2.10.230.10:FF:000002">
    <property type="entry name" value="Molecular chaperone DnaJ"/>
    <property type="match status" value="1"/>
</dbReference>
<evidence type="ECO:0000256" key="7">
    <source>
        <dbReference type="ARBA" id="ARBA00023016"/>
    </source>
</evidence>
<dbReference type="GO" id="GO:0005737">
    <property type="term" value="C:cytoplasm"/>
    <property type="evidence" value="ECO:0007669"/>
    <property type="project" value="UniProtKB-SubCell"/>
</dbReference>
<dbReference type="GO" id="GO:0031072">
    <property type="term" value="F:heat shock protein binding"/>
    <property type="evidence" value="ECO:0007669"/>
    <property type="project" value="InterPro"/>
</dbReference>
<feature type="binding site" evidence="11">
    <location>
        <position position="140"/>
    </location>
    <ligand>
        <name>Zn(2+)</name>
        <dbReference type="ChEBI" id="CHEBI:29105"/>
        <label>1</label>
    </ligand>
</feature>
<protein>
    <recommendedName>
        <fullName evidence="10 11">Chaperone protein DnaJ</fullName>
    </recommendedName>
</protein>
<dbReference type="Gene3D" id="2.10.230.10">
    <property type="entry name" value="Heat shock protein DnaJ, cysteine-rich domain"/>
    <property type="match status" value="1"/>
</dbReference>
<comment type="caution">
    <text evidence="11">Lacks conserved residue(s) required for the propagation of feature annotation.</text>
</comment>
<dbReference type="PROSITE" id="PS50076">
    <property type="entry name" value="DNAJ_2"/>
    <property type="match status" value="1"/>
</dbReference>
<dbReference type="CDD" id="cd10747">
    <property type="entry name" value="DnaJ_C"/>
    <property type="match status" value="1"/>
</dbReference>